<dbReference type="CDD" id="cd00054">
    <property type="entry name" value="EGF_CA"/>
    <property type="match status" value="1"/>
</dbReference>
<dbReference type="PROSITE" id="PS50927">
    <property type="entry name" value="BULB_LECTIN"/>
    <property type="match status" value="1"/>
</dbReference>
<sequence>MQRSRGNRYWYLLLILSIFDRQVHFGKASDSLSPGQSLTGTQTLTSKGDNFVLGFFSPGKSRNYYIGIWYKKVSLQTAVWVANRETPLPDTSAVLKISEDGNLHLIDGPDNVIWSTNASSSVNVTNPRVVLRDTGNLVLQEGSNLSVIIWQSFDHPTDTWLPGGRLGLNKVTGKNQILTSWRSLDDPAPGPFSLEIDPGNSTQYFILWNRTRVYWSSGNWTGKIFDRVPEMTSNYIYNFSFTDDAENKYFSYVLYNMSIISRFVMDVSGQIIQVTWLTTASAWNLFWSQPRDHCDVYSLCGAFGNCNQTEQSFCKCLPGFRPTSMKEWTSSDRSSGCIRNTPLECENGSLAHGDKDEFSGMQKMQLPENPKTLRAGSREDYATEVSFECNNGGSCKLSEASM</sequence>
<evidence type="ECO:0000256" key="3">
    <source>
        <dbReference type="SAM" id="SignalP"/>
    </source>
</evidence>
<comment type="caution">
    <text evidence="5">The sequence shown here is derived from an EMBL/GenBank/DDBJ whole genome shotgun (WGS) entry which is preliminary data.</text>
</comment>
<evidence type="ECO:0000256" key="1">
    <source>
        <dbReference type="ARBA" id="ARBA00022729"/>
    </source>
</evidence>
<dbReference type="InterPro" id="IPR000858">
    <property type="entry name" value="S_locus_glycoprot_dom"/>
</dbReference>
<dbReference type="PANTHER" id="PTHR32444">
    <property type="entry name" value="BULB-TYPE LECTIN DOMAIN-CONTAINING PROTEIN"/>
    <property type="match status" value="1"/>
</dbReference>
<evidence type="ECO:0000259" key="4">
    <source>
        <dbReference type="PROSITE" id="PS50927"/>
    </source>
</evidence>
<name>A0AAV7EVR4_ARIFI</name>
<accession>A0AAV7EVR4</accession>
<dbReference type="SMART" id="SM00108">
    <property type="entry name" value="B_lectin"/>
    <property type="match status" value="1"/>
</dbReference>
<keyword evidence="6" id="KW-1185">Reference proteome</keyword>
<dbReference type="PANTHER" id="PTHR32444:SF247">
    <property type="entry name" value="OS01G0958200 PROTEIN"/>
    <property type="match status" value="1"/>
</dbReference>
<dbReference type="EMBL" id="JAINDJ010000003">
    <property type="protein sequence ID" value="KAG9452818.1"/>
    <property type="molecule type" value="Genomic_DNA"/>
</dbReference>
<dbReference type="Pfam" id="PF01453">
    <property type="entry name" value="B_lectin"/>
    <property type="match status" value="1"/>
</dbReference>
<dbReference type="Pfam" id="PF00954">
    <property type="entry name" value="S_locus_glycop"/>
    <property type="match status" value="1"/>
</dbReference>
<evidence type="ECO:0000313" key="5">
    <source>
        <dbReference type="EMBL" id="KAG9452818.1"/>
    </source>
</evidence>
<dbReference type="SUPFAM" id="SSF51110">
    <property type="entry name" value="alpha-D-mannose-specific plant lectins"/>
    <property type="match status" value="1"/>
</dbReference>
<dbReference type="FunFam" id="2.90.10.10:FF:000005">
    <property type="entry name" value="G-type lectin S-receptor-like serine/threonine-protein kinase"/>
    <property type="match status" value="1"/>
</dbReference>
<reference evidence="5 6" key="1">
    <citation type="submission" date="2021-07" db="EMBL/GenBank/DDBJ databases">
        <title>The Aristolochia fimbriata genome: insights into angiosperm evolution, floral development and chemical biosynthesis.</title>
        <authorList>
            <person name="Jiao Y."/>
        </authorList>
    </citation>
    <scope>NUCLEOTIDE SEQUENCE [LARGE SCALE GENOMIC DNA]</scope>
    <source>
        <strain evidence="5">IBCAS-2021</strain>
        <tissue evidence="5">Leaf</tissue>
    </source>
</reference>
<feature type="domain" description="Bulb-type lectin" evidence="4">
    <location>
        <begin position="29"/>
        <end position="152"/>
    </location>
</feature>
<dbReference type="Proteomes" id="UP000825729">
    <property type="component" value="Unassembled WGS sequence"/>
</dbReference>
<feature type="signal peptide" evidence="3">
    <location>
        <begin position="1"/>
        <end position="28"/>
    </location>
</feature>
<organism evidence="5 6">
    <name type="scientific">Aristolochia fimbriata</name>
    <name type="common">White veined hardy Dutchman's pipe vine</name>
    <dbReference type="NCBI Taxonomy" id="158543"/>
    <lineage>
        <taxon>Eukaryota</taxon>
        <taxon>Viridiplantae</taxon>
        <taxon>Streptophyta</taxon>
        <taxon>Embryophyta</taxon>
        <taxon>Tracheophyta</taxon>
        <taxon>Spermatophyta</taxon>
        <taxon>Magnoliopsida</taxon>
        <taxon>Magnoliidae</taxon>
        <taxon>Piperales</taxon>
        <taxon>Aristolochiaceae</taxon>
        <taxon>Aristolochia</taxon>
    </lineage>
</organism>
<keyword evidence="2" id="KW-1015">Disulfide bond</keyword>
<dbReference type="CDD" id="cd00028">
    <property type="entry name" value="B_lectin"/>
    <property type="match status" value="1"/>
</dbReference>
<dbReference type="Gene3D" id="2.90.10.10">
    <property type="entry name" value="Bulb-type lectin domain"/>
    <property type="match status" value="1"/>
</dbReference>
<evidence type="ECO:0000313" key="6">
    <source>
        <dbReference type="Proteomes" id="UP000825729"/>
    </source>
</evidence>
<keyword evidence="1 3" id="KW-0732">Signal</keyword>
<dbReference type="InterPro" id="IPR001480">
    <property type="entry name" value="Bulb-type_lectin_dom"/>
</dbReference>
<evidence type="ECO:0000256" key="2">
    <source>
        <dbReference type="ARBA" id="ARBA00023157"/>
    </source>
</evidence>
<dbReference type="AlphaFoldDB" id="A0AAV7EVR4"/>
<dbReference type="InterPro" id="IPR036426">
    <property type="entry name" value="Bulb-type_lectin_dom_sf"/>
</dbReference>
<protein>
    <recommendedName>
        <fullName evidence="4">Bulb-type lectin domain-containing protein</fullName>
    </recommendedName>
</protein>
<gene>
    <name evidence="5" type="ORF">H6P81_005722</name>
</gene>
<proteinExistence type="predicted"/>
<feature type="chain" id="PRO_5043742460" description="Bulb-type lectin domain-containing protein" evidence="3">
    <location>
        <begin position="29"/>
        <end position="402"/>
    </location>
</feature>
<dbReference type="GO" id="GO:0048544">
    <property type="term" value="P:recognition of pollen"/>
    <property type="evidence" value="ECO:0007669"/>
    <property type="project" value="InterPro"/>
</dbReference>